<accession>A0A5B8UE94</accession>
<name>A0A5B8UE94_9BACT</name>
<sequence>MKAKSIIIFFTCFIALLLNGCKDKKKIERPLFETLDSGRTGLNFSNNLTYTPQFNLFKYMYFYNGSGIGAGDFNNDGKIDLFFASNQGQNKFYLNEGGLKFKDVTAEASIPNDGGWSTGVSVVDINNDGLLDIYVCRVGQYETLHSKNQFLINQGVDKNGVPHFKDEAAQMGLDFSGFSTQAAFFDYDNDGDLDMFLLNHSVHQNNNFRPRAVFAGTYDSLSGDRIYRNDNGRFTDVTKQTGINSTAISYGLGICVADINLDGYPDVYIGNDFHENDYLYINQKNGTFKEEGENCFMHTSQYSMGVDVADINNDAYPEIVSMDMLPSDPYILKRSLGEDSYDLFHEKIGMGYSYQFTRNNLQYNRRNGLFSEIGLYSGIAATDWSWAPLWMDFDNDGYKDLFISNGIPKRMNDIDYVNFISNGEVQQKITDNDVQGKDLSLINKFPEIKIPNKFYRNKGNLSFSDEEDLVEGNAPTFSNGAVYADLDGDGDLDIVVNNIDNPVLVYENKGADSAKNAFVELHLQGPVENKNAIGAKAVLFSSNEIRTYENYPVKGFLSSMQIPLHIGLKNTKVDSLLLIWPDRTFQRVSLSNNTTQTITYKKGLPVFDFSILANHQTNKTFAAEDITAQTGLNYLHQENHFVEFDREPLIPHEVSTEGPALAVADINRDGLDDVFVGAARDHKSAVFIQQTGGKFIKTSQPALDADSIYESTGACWADVNNDGNVDLIVASGGNEFYGPDYHNSPRVYLNDGTGTLAKVQNAFNNIFLTASCVVPYDFNGDGYVDLFLGGRAVPWAYGQIPQSYLLLNNKNGTFSDATTKYAKDLSQAGMVTNAIWFDIDGDGDKDLLLSLEWDGIVAFINTGGSFTKKVLSDKKGWWNFLLPCDVDGDGKMDLIAGNLGLNSRLKASPKEPVRLYYNDFDGNGKKEQVLTYYLNEKEIPFATKAELEKQMPIIKKKFLYADDLAKASLNDLFGKDKLESADVLIADCFASAVLLNKGNLQFETKALPAEAQFTTYKDAVAVDANGDNKPDILLAGNYYDSNIEMGRYDADFGTLLINDGGGNFHCSTLNGLAVKGQVRHVQPITINKQKAFLLARNSDSLKVIKLYGTNVSH</sequence>
<evidence type="ECO:0000313" key="3">
    <source>
        <dbReference type="EMBL" id="QEC54742.1"/>
    </source>
</evidence>
<organism evidence="3 4">
    <name type="scientific">Flavisolibacter ginsenosidimutans</name>
    <dbReference type="NCBI Taxonomy" id="661481"/>
    <lineage>
        <taxon>Bacteria</taxon>
        <taxon>Pseudomonadati</taxon>
        <taxon>Bacteroidota</taxon>
        <taxon>Chitinophagia</taxon>
        <taxon>Chitinophagales</taxon>
        <taxon>Chitinophagaceae</taxon>
        <taxon>Flavisolibacter</taxon>
    </lineage>
</organism>
<dbReference type="Gene3D" id="2.130.10.130">
    <property type="entry name" value="Integrin alpha, N-terminal"/>
    <property type="match status" value="4"/>
</dbReference>
<dbReference type="Pfam" id="PF13517">
    <property type="entry name" value="FG-GAP_3"/>
    <property type="match status" value="4"/>
</dbReference>
<evidence type="ECO:0000256" key="1">
    <source>
        <dbReference type="ARBA" id="ARBA00022729"/>
    </source>
</evidence>
<dbReference type="InterPro" id="IPR013517">
    <property type="entry name" value="FG-GAP"/>
</dbReference>
<evidence type="ECO:0000313" key="4">
    <source>
        <dbReference type="Proteomes" id="UP000321204"/>
    </source>
</evidence>
<reference evidence="3 4" key="1">
    <citation type="journal article" date="2015" name="Int. J. Syst. Evol. Microbiol.">
        <title>Flavisolibacter ginsenosidimutans sp. nov., with ginsenoside-converting activity isolated from soil used for cultivating ginseng.</title>
        <authorList>
            <person name="Zhao Y."/>
            <person name="Liu Q."/>
            <person name="Kang M.S."/>
            <person name="Jin F."/>
            <person name="Yu H."/>
            <person name="Im W.T."/>
        </authorList>
    </citation>
    <scope>NUCLEOTIDE SEQUENCE [LARGE SCALE GENOMIC DNA]</scope>
    <source>
        <strain evidence="3 4">Gsoil 636</strain>
    </source>
</reference>
<dbReference type="KEGG" id="fgg:FSB75_02110"/>
<proteinExistence type="predicted"/>
<dbReference type="InterPro" id="IPR011519">
    <property type="entry name" value="UnbV_ASPIC"/>
</dbReference>
<dbReference type="Pfam" id="PF07593">
    <property type="entry name" value="UnbV_ASPIC"/>
    <property type="match status" value="1"/>
</dbReference>
<keyword evidence="4" id="KW-1185">Reference proteome</keyword>
<dbReference type="OrthoDB" id="600363at2"/>
<dbReference type="PANTHER" id="PTHR16026:SF0">
    <property type="entry name" value="CARTILAGE ACIDIC PROTEIN 1"/>
    <property type="match status" value="1"/>
</dbReference>
<dbReference type="InterPro" id="IPR027039">
    <property type="entry name" value="Crtac1"/>
</dbReference>
<dbReference type="InterPro" id="IPR028994">
    <property type="entry name" value="Integrin_alpha_N"/>
</dbReference>
<dbReference type="PANTHER" id="PTHR16026">
    <property type="entry name" value="CARTILAGE ACIDIC PROTEIN 1"/>
    <property type="match status" value="1"/>
</dbReference>
<dbReference type="RefSeq" id="WP_146782031.1">
    <property type="nucleotide sequence ID" value="NZ_BAABIO010000006.1"/>
</dbReference>
<dbReference type="Proteomes" id="UP000321204">
    <property type="component" value="Chromosome"/>
</dbReference>
<keyword evidence="1" id="KW-0732">Signal</keyword>
<gene>
    <name evidence="3" type="ORF">FSB75_02110</name>
</gene>
<protein>
    <recommendedName>
        <fullName evidence="2">ASPIC/UnbV domain-containing protein</fullName>
    </recommendedName>
</protein>
<dbReference type="SUPFAM" id="SSF69318">
    <property type="entry name" value="Integrin alpha N-terminal domain"/>
    <property type="match status" value="3"/>
</dbReference>
<feature type="domain" description="ASPIC/UnbV" evidence="2">
    <location>
        <begin position="532"/>
        <end position="588"/>
    </location>
</feature>
<dbReference type="AlphaFoldDB" id="A0A5B8UE94"/>
<evidence type="ECO:0000259" key="2">
    <source>
        <dbReference type="Pfam" id="PF07593"/>
    </source>
</evidence>
<dbReference type="EMBL" id="CP042433">
    <property type="protein sequence ID" value="QEC54742.1"/>
    <property type="molecule type" value="Genomic_DNA"/>
</dbReference>